<dbReference type="RefSeq" id="WP_203819961.1">
    <property type="nucleotide sequence ID" value="NZ_BAAABP010000027.1"/>
</dbReference>
<sequence length="290" mass="32112">MRTDEATDAAVAAATEQGLSISGARVLRVGENGVVVFPAAGALARIVRGRDAVERVAAELRTADWLQSRGVPIARPMVPVPVVADRFVVSFWEYLADGRPADLVTLAHCLRKLHSIPMPVDNLLPKVDPFSGFEDRLALGDALRAEDREFLSEFRSRLADQWSRASFTLGLAVVHGDAHMDNLLQNPEGRVAFIDLETVAVGPPEWDLTLTALYHECGWFSLDQYRQFADAYGYDVRTGSAWPILRGVRMLRMTTWLAQSAGDYPERERQLRHRLASLRDGTAPAGWTGF</sequence>
<dbReference type="PANTHER" id="PTHR21310">
    <property type="entry name" value="AMINOGLYCOSIDE PHOSPHOTRANSFERASE-RELATED-RELATED"/>
    <property type="match status" value="1"/>
</dbReference>
<evidence type="ECO:0000259" key="1">
    <source>
        <dbReference type="Pfam" id="PF01636"/>
    </source>
</evidence>
<dbReference type="Proteomes" id="UP000598174">
    <property type="component" value="Unassembled WGS sequence"/>
</dbReference>
<dbReference type="EMBL" id="BOMM01000049">
    <property type="protein sequence ID" value="GIE13524.1"/>
    <property type="molecule type" value="Genomic_DNA"/>
</dbReference>
<dbReference type="Pfam" id="PF01636">
    <property type="entry name" value="APH"/>
    <property type="match status" value="1"/>
</dbReference>
<accession>A0A919J6I4</accession>
<dbReference type="InterPro" id="IPR051678">
    <property type="entry name" value="AGP_Transferase"/>
</dbReference>
<reference evidence="2" key="1">
    <citation type="submission" date="2021-01" db="EMBL/GenBank/DDBJ databases">
        <title>Whole genome shotgun sequence of Actinoplanes ferrugineus NBRC 15555.</title>
        <authorList>
            <person name="Komaki H."/>
            <person name="Tamura T."/>
        </authorList>
    </citation>
    <scope>NUCLEOTIDE SEQUENCE</scope>
    <source>
        <strain evidence="2">NBRC 15555</strain>
    </source>
</reference>
<keyword evidence="3" id="KW-1185">Reference proteome</keyword>
<evidence type="ECO:0000313" key="3">
    <source>
        <dbReference type="Proteomes" id="UP000598174"/>
    </source>
</evidence>
<evidence type="ECO:0000313" key="2">
    <source>
        <dbReference type="EMBL" id="GIE13524.1"/>
    </source>
</evidence>
<dbReference type="InterPro" id="IPR002575">
    <property type="entry name" value="Aminoglycoside_PTrfase"/>
</dbReference>
<dbReference type="PANTHER" id="PTHR21310:SF40">
    <property type="entry name" value="AMINOGLYCOSIDE PHOSPHOTRANSFERASE DOMAIN-CONTAINING PROTEIN-RELATED"/>
    <property type="match status" value="1"/>
</dbReference>
<organism evidence="2 3">
    <name type="scientific">Paractinoplanes ferrugineus</name>
    <dbReference type="NCBI Taxonomy" id="113564"/>
    <lineage>
        <taxon>Bacteria</taxon>
        <taxon>Bacillati</taxon>
        <taxon>Actinomycetota</taxon>
        <taxon>Actinomycetes</taxon>
        <taxon>Micromonosporales</taxon>
        <taxon>Micromonosporaceae</taxon>
        <taxon>Paractinoplanes</taxon>
    </lineage>
</organism>
<dbReference type="Gene3D" id="3.90.1200.10">
    <property type="match status" value="1"/>
</dbReference>
<gene>
    <name evidence="2" type="ORF">Afe05nite_53640</name>
</gene>
<comment type="caution">
    <text evidence="2">The sequence shown here is derived from an EMBL/GenBank/DDBJ whole genome shotgun (WGS) entry which is preliminary data.</text>
</comment>
<dbReference type="AlphaFoldDB" id="A0A919J6I4"/>
<dbReference type="SUPFAM" id="SSF56112">
    <property type="entry name" value="Protein kinase-like (PK-like)"/>
    <property type="match status" value="1"/>
</dbReference>
<name>A0A919J6I4_9ACTN</name>
<protein>
    <recommendedName>
        <fullName evidence="1">Aminoglycoside phosphotransferase domain-containing protein</fullName>
    </recommendedName>
</protein>
<feature type="domain" description="Aminoglycoside phosphotransferase" evidence="1">
    <location>
        <begin position="42"/>
        <end position="240"/>
    </location>
</feature>
<dbReference type="InterPro" id="IPR011009">
    <property type="entry name" value="Kinase-like_dom_sf"/>
</dbReference>
<proteinExistence type="predicted"/>